<sequence>MPYSSDCGIHISALRLRHIEELRELTERHPIRTKSLTLSFFDLPRGELGWPDLVTLLNLFANLGELSLGRDASHGRRELALPISLPLPCLQKLTLSNFISNSTFRLLSHQATLQEVILHKITLEYVISWAELIINVAEQLPGVKMLETRWCEVQTFGAHRGEVRFYHIELAGEDSWENCQEGFVWNFGGENGYTRQRILDMIRWRCWDTAAESFLTGR</sequence>
<dbReference type="EMBL" id="JAULSV010000001">
    <property type="protein sequence ID" value="KAK0655048.1"/>
    <property type="molecule type" value="Genomic_DNA"/>
</dbReference>
<evidence type="ECO:0000313" key="1">
    <source>
        <dbReference type="EMBL" id="KAK0655048.1"/>
    </source>
</evidence>
<accession>A0AA39YM18</accession>
<evidence type="ECO:0000313" key="2">
    <source>
        <dbReference type="Proteomes" id="UP001174936"/>
    </source>
</evidence>
<organism evidence="1 2">
    <name type="scientific">Cercophora newfieldiana</name>
    <dbReference type="NCBI Taxonomy" id="92897"/>
    <lineage>
        <taxon>Eukaryota</taxon>
        <taxon>Fungi</taxon>
        <taxon>Dikarya</taxon>
        <taxon>Ascomycota</taxon>
        <taxon>Pezizomycotina</taxon>
        <taxon>Sordariomycetes</taxon>
        <taxon>Sordariomycetidae</taxon>
        <taxon>Sordariales</taxon>
        <taxon>Lasiosphaeriaceae</taxon>
        <taxon>Cercophora</taxon>
    </lineage>
</organism>
<gene>
    <name evidence="1" type="ORF">B0T16DRAFT_396092</name>
</gene>
<protein>
    <submittedName>
        <fullName evidence="1">Uncharacterized protein</fullName>
    </submittedName>
</protein>
<dbReference type="AlphaFoldDB" id="A0AA39YM18"/>
<keyword evidence="2" id="KW-1185">Reference proteome</keyword>
<reference evidence="1" key="1">
    <citation type="submission" date="2023-06" db="EMBL/GenBank/DDBJ databases">
        <title>Genome-scale phylogeny and comparative genomics of the fungal order Sordariales.</title>
        <authorList>
            <consortium name="Lawrence Berkeley National Laboratory"/>
            <person name="Hensen N."/>
            <person name="Bonometti L."/>
            <person name="Westerberg I."/>
            <person name="Brannstrom I.O."/>
            <person name="Guillou S."/>
            <person name="Cros-Aarteil S."/>
            <person name="Calhoun S."/>
            <person name="Haridas S."/>
            <person name="Kuo A."/>
            <person name="Mondo S."/>
            <person name="Pangilinan J."/>
            <person name="Riley R."/>
            <person name="Labutti K."/>
            <person name="Andreopoulos B."/>
            <person name="Lipzen A."/>
            <person name="Chen C."/>
            <person name="Yanf M."/>
            <person name="Daum C."/>
            <person name="Ng V."/>
            <person name="Clum A."/>
            <person name="Steindorff A."/>
            <person name="Ohm R."/>
            <person name="Martin F."/>
            <person name="Silar P."/>
            <person name="Natvig D."/>
            <person name="Lalanne C."/>
            <person name="Gautier V."/>
            <person name="Ament-Velasquez S.L."/>
            <person name="Kruys A."/>
            <person name="Hutchinson M.I."/>
            <person name="Powell A.J."/>
            <person name="Barry K."/>
            <person name="Miller A.N."/>
            <person name="Grigoriev I.V."/>
            <person name="Debuchy R."/>
            <person name="Gladieux P."/>
            <person name="Thoren M.H."/>
            <person name="Johannesson H."/>
        </authorList>
    </citation>
    <scope>NUCLEOTIDE SEQUENCE</scope>
    <source>
        <strain evidence="1">SMH2532-1</strain>
    </source>
</reference>
<proteinExistence type="predicted"/>
<comment type="caution">
    <text evidence="1">The sequence shown here is derived from an EMBL/GenBank/DDBJ whole genome shotgun (WGS) entry which is preliminary data.</text>
</comment>
<name>A0AA39YM18_9PEZI</name>
<dbReference type="Proteomes" id="UP001174936">
    <property type="component" value="Unassembled WGS sequence"/>
</dbReference>